<proteinExistence type="predicted"/>
<accession>A0A4Y2J981</accession>
<name>A0A4Y2J981_ARAVE</name>
<keyword evidence="2" id="KW-1185">Reference proteome</keyword>
<comment type="caution">
    <text evidence="1">The sequence shown here is derived from an EMBL/GenBank/DDBJ whole genome shotgun (WGS) entry which is preliminary data.</text>
</comment>
<dbReference type="OrthoDB" id="1728974at2759"/>
<reference evidence="1 2" key="1">
    <citation type="journal article" date="2019" name="Sci. Rep.">
        <title>Orb-weaving spider Araneus ventricosus genome elucidates the spidroin gene catalogue.</title>
        <authorList>
            <person name="Kono N."/>
            <person name="Nakamura H."/>
            <person name="Ohtoshi R."/>
            <person name="Moran D.A.P."/>
            <person name="Shinohara A."/>
            <person name="Yoshida Y."/>
            <person name="Fujiwara M."/>
            <person name="Mori M."/>
            <person name="Tomita M."/>
            <person name="Arakawa K."/>
        </authorList>
    </citation>
    <scope>NUCLEOTIDE SEQUENCE [LARGE SCALE GENOMIC DNA]</scope>
</reference>
<organism evidence="1 2">
    <name type="scientific">Araneus ventricosus</name>
    <name type="common">Orbweaver spider</name>
    <name type="synonym">Epeira ventricosa</name>
    <dbReference type="NCBI Taxonomy" id="182803"/>
    <lineage>
        <taxon>Eukaryota</taxon>
        <taxon>Metazoa</taxon>
        <taxon>Ecdysozoa</taxon>
        <taxon>Arthropoda</taxon>
        <taxon>Chelicerata</taxon>
        <taxon>Arachnida</taxon>
        <taxon>Araneae</taxon>
        <taxon>Araneomorphae</taxon>
        <taxon>Entelegynae</taxon>
        <taxon>Araneoidea</taxon>
        <taxon>Araneidae</taxon>
        <taxon>Araneus</taxon>
    </lineage>
</organism>
<evidence type="ECO:0000313" key="2">
    <source>
        <dbReference type="Proteomes" id="UP000499080"/>
    </source>
</evidence>
<dbReference type="EMBL" id="BGPR01003343">
    <property type="protein sequence ID" value="GBM86841.1"/>
    <property type="molecule type" value="Genomic_DNA"/>
</dbReference>
<gene>
    <name evidence="1" type="ORF">AVEN_225062_1</name>
</gene>
<dbReference type="Proteomes" id="UP000499080">
    <property type="component" value="Unassembled WGS sequence"/>
</dbReference>
<dbReference type="AlphaFoldDB" id="A0A4Y2J981"/>
<evidence type="ECO:0000313" key="1">
    <source>
        <dbReference type="EMBL" id="GBM86841.1"/>
    </source>
</evidence>
<evidence type="ECO:0008006" key="3">
    <source>
        <dbReference type="Google" id="ProtNLM"/>
    </source>
</evidence>
<protein>
    <recommendedName>
        <fullName evidence="3">Helitron helicase-like domain-containing protein</fullName>
    </recommendedName>
</protein>
<sequence length="115" mass="13577">MYDEVNCWMYSIEWQERSLTHILIWLKDKILPGDVDNVIRAEIPDIQQDPVPFEIVSKYMIHGPCGALNMKSPCMKDKKCTKRFPRKMICETQTAEDGYPLYRRRSPNKEAIQQL</sequence>